<feature type="domain" description="Anaphase-promoting complex subunit 4 long" evidence="9">
    <location>
        <begin position="294"/>
        <end position="492"/>
    </location>
</feature>
<dbReference type="GO" id="GO:0034399">
    <property type="term" value="C:nuclear periphery"/>
    <property type="evidence" value="ECO:0007669"/>
    <property type="project" value="TreeGrafter"/>
</dbReference>
<feature type="compositionally biased region" description="Low complexity" evidence="7">
    <location>
        <begin position="1176"/>
        <end position="1201"/>
    </location>
</feature>
<evidence type="ECO:0000259" key="9">
    <source>
        <dbReference type="Pfam" id="PF12896"/>
    </source>
</evidence>
<keyword evidence="4" id="KW-0833">Ubl conjugation pathway</keyword>
<gene>
    <name evidence="10" type="ORF">DFH08DRAFT_772165</name>
</gene>
<dbReference type="PANTHER" id="PTHR13260:SF0">
    <property type="entry name" value="ANAPHASE-PROMOTING COMPLEX SUBUNIT 4"/>
    <property type="match status" value="1"/>
</dbReference>
<feature type="compositionally biased region" description="Basic and acidic residues" evidence="7">
    <location>
        <begin position="1116"/>
        <end position="1127"/>
    </location>
</feature>
<keyword evidence="6" id="KW-0175">Coiled coil</keyword>
<accession>A0AAD7AFY2</accession>
<protein>
    <recommendedName>
        <fullName evidence="1">Anaphase-promoting complex subunit 4</fullName>
    </recommendedName>
</protein>
<dbReference type="Pfam" id="PF12896">
    <property type="entry name" value="ANAPC4"/>
    <property type="match status" value="1"/>
</dbReference>
<evidence type="ECO:0000256" key="7">
    <source>
        <dbReference type="SAM" id="MobiDB-lite"/>
    </source>
</evidence>
<keyword evidence="3" id="KW-0498">Mitosis</keyword>
<feature type="compositionally biased region" description="Polar residues" evidence="7">
    <location>
        <begin position="1048"/>
        <end position="1057"/>
    </location>
</feature>
<feature type="compositionally biased region" description="Low complexity" evidence="7">
    <location>
        <begin position="1210"/>
        <end position="1221"/>
    </location>
</feature>
<dbReference type="GO" id="GO:0051301">
    <property type="term" value="P:cell division"/>
    <property type="evidence" value="ECO:0007669"/>
    <property type="project" value="UniProtKB-KW"/>
</dbReference>
<feature type="coiled-coil region" evidence="6">
    <location>
        <begin position="879"/>
        <end position="906"/>
    </location>
</feature>
<feature type="compositionally biased region" description="Low complexity" evidence="7">
    <location>
        <begin position="1086"/>
        <end position="1106"/>
    </location>
</feature>
<dbReference type="Pfam" id="PF12894">
    <property type="entry name" value="ANAPC4_WD40"/>
    <property type="match status" value="1"/>
</dbReference>
<evidence type="ECO:0000256" key="2">
    <source>
        <dbReference type="ARBA" id="ARBA00022618"/>
    </source>
</evidence>
<keyword evidence="5" id="KW-0131">Cell cycle</keyword>
<comment type="caution">
    <text evidence="10">The sequence shown here is derived from an EMBL/GenBank/DDBJ whole genome shotgun (WGS) entry which is preliminary data.</text>
</comment>
<evidence type="ECO:0000256" key="4">
    <source>
        <dbReference type="ARBA" id="ARBA00022786"/>
    </source>
</evidence>
<dbReference type="SUPFAM" id="SSF69322">
    <property type="entry name" value="Tricorn protease domain 2"/>
    <property type="match status" value="1"/>
</dbReference>
<keyword evidence="11" id="KW-1185">Reference proteome</keyword>
<evidence type="ECO:0000256" key="5">
    <source>
        <dbReference type="ARBA" id="ARBA00023306"/>
    </source>
</evidence>
<dbReference type="InterPro" id="IPR024789">
    <property type="entry name" value="APC4"/>
</dbReference>
<organism evidence="10 11">
    <name type="scientific">Mycena albidolilacea</name>
    <dbReference type="NCBI Taxonomy" id="1033008"/>
    <lineage>
        <taxon>Eukaryota</taxon>
        <taxon>Fungi</taxon>
        <taxon>Dikarya</taxon>
        <taxon>Basidiomycota</taxon>
        <taxon>Agaricomycotina</taxon>
        <taxon>Agaricomycetes</taxon>
        <taxon>Agaricomycetidae</taxon>
        <taxon>Agaricales</taxon>
        <taxon>Marasmiineae</taxon>
        <taxon>Mycenaceae</taxon>
        <taxon>Mycena</taxon>
    </lineage>
</organism>
<dbReference type="InterPro" id="IPR024977">
    <property type="entry name" value="Apc4-like_WD40_dom"/>
</dbReference>
<evidence type="ECO:0000259" key="8">
    <source>
        <dbReference type="Pfam" id="PF12894"/>
    </source>
</evidence>
<evidence type="ECO:0000256" key="6">
    <source>
        <dbReference type="SAM" id="Coils"/>
    </source>
</evidence>
<reference evidence="10" key="1">
    <citation type="submission" date="2023-03" db="EMBL/GenBank/DDBJ databases">
        <title>Massive genome expansion in bonnet fungi (Mycena s.s.) driven by repeated elements and novel gene families across ecological guilds.</title>
        <authorList>
            <consortium name="Lawrence Berkeley National Laboratory"/>
            <person name="Harder C.B."/>
            <person name="Miyauchi S."/>
            <person name="Viragh M."/>
            <person name="Kuo A."/>
            <person name="Thoen E."/>
            <person name="Andreopoulos B."/>
            <person name="Lu D."/>
            <person name="Skrede I."/>
            <person name="Drula E."/>
            <person name="Henrissat B."/>
            <person name="Morin E."/>
            <person name="Kohler A."/>
            <person name="Barry K."/>
            <person name="LaButti K."/>
            <person name="Morin E."/>
            <person name="Salamov A."/>
            <person name="Lipzen A."/>
            <person name="Mereny Z."/>
            <person name="Hegedus B."/>
            <person name="Baldrian P."/>
            <person name="Stursova M."/>
            <person name="Weitz H."/>
            <person name="Taylor A."/>
            <person name="Grigoriev I.V."/>
            <person name="Nagy L.G."/>
            <person name="Martin F."/>
            <person name="Kauserud H."/>
        </authorList>
    </citation>
    <scope>NUCLEOTIDE SEQUENCE</scope>
    <source>
        <strain evidence="10">CBHHK002</strain>
    </source>
</reference>
<dbReference type="InterPro" id="IPR024790">
    <property type="entry name" value="APC4_long_dom"/>
</dbReference>
<proteinExistence type="predicted"/>
<dbReference type="EMBL" id="JARIHO010000008">
    <property type="protein sequence ID" value="KAJ7357389.1"/>
    <property type="molecule type" value="Genomic_DNA"/>
</dbReference>
<feature type="domain" description="Anaphase-promoting complex subunit 4-like WD40" evidence="8">
    <location>
        <begin position="25"/>
        <end position="103"/>
    </location>
</feature>
<feature type="compositionally biased region" description="Low complexity" evidence="7">
    <location>
        <begin position="1022"/>
        <end position="1047"/>
    </location>
</feature>
<dbReference type="Gene3D" id="1.20.5.170">
    <property type="match status" value="1"/>
</dbReference>
<feature type="region of interest" description="Disordered" evidence="7">
    <location>
        <begin position="979"/>
        <end position="1057"/>
    </location>
</feature>
<evidence type="ECO:0000256" key="3">
    <source>
        <dbReference type="ARBA" id="ARBA00022776"/>
    </source>
</evidence>
<dbReference type="PANTHER" id="PTHR13260">
    <property type="entry name" value="ANAPHASE PROMOTING COMPLEX SUBUNIT 4 APC4"/>
    <property type="match status" value="1"/>
</dbReference>
<dbReference type="GO" id="GO:0031145">
    <property type="term" value="P:anaphase-promoting complex-dependent catabolic process"/>
    <property type="evidence" value="ECO:0007669"/>
    <property type="project" value="InterPro"/>
</dbReference>
<dbReference type="GO" id="GO:0005680">
    <property type="term" value="C:anaphase-promoting complex"/>
    <property type="evidence" value="ECO:0007669"/>
    <property type="project" value="InterPro"/>
</dbReference>
<feature type="coiled-coil region" evidence="6">
    <location>
        <begin position="554"/>
        <end position="588"/>
    </location>
</feature>
<keyword evidence="2" id="KW-0132">Cell division</keyword>
<dbReference type="Proteomes" id="UP001218218">
    <property type="component" value="Unassembled WGS sequence"/>
</dbReference>
<feature type="region of interest" description="Disordered" evidence="7">
    <location>
        <begin position="1074"/>
        <end position="1230"/>
    </location>
</feature>
<dbReference type="GO" id="GO:0070979">
    <property type="term" value="P:protein K11-linked ubiquitination"/>
    <property type="evidence" value="ECO:0007669"/>
    <property type="project" value="TreeGrafter"/>
</dbReference>
<evidence type="ECO:0000256" key="1">
    <source>
        <dbReference type="ARBA" id="ARBA00016067"/>
    </source>
</evidence>
<evidence type="ECO:0000313" key="11">
    <source>
        <dbReference type="Proteomes" id="UP001218218"/>
    </source>
</evidence>
<evidence type="ECO:0000313" key="10">
    <source>
        <dbReference type="EMBL" id="KAJ7357389.1"/>
    </source>
</evidence>
<feature type="region of interest" description="Disordered" evidence="7">
    <location>
        <begin position="1243"/>
        <end position="1292"/>
    </location>
</feature>
<name>A0AAD7AFY2_9AGAR</name>
<sequence length="1292" mass="142201">MEQNFGSLATVRLPSVCRLLVSACCPDKDLLVLVSRLGGRDRMSLWKMQGTKTWEVDAGTDDKSSEQIVGLAWSPDGQSIAVAHDPPRVTLHSVQDGHEERSLVLNGSSGSGHITDVWWFRTEKTVSVKSIPDIFKRNGLIPGTSHSILRTLPLLDSLQEESQKLTATDLFAFQGSQTRSTPKSSLPDVIKSWPTLNSDPIVASMSPPVKQLDPSNGHLDVADDANVDSILVVTEDAGHIHCFLDGSYHLGPISLGPNLLIPSLTKIPQRPVFIIHPQETVHGAASTDLPPVYVELPMLDNRQIRDMARVSSSSRDLVWYCMRVIKEMRAVWFGSESLSGARELGPKWIRALEKRQREQFGQPEPTAVLDLTCLLLTGRSSEALSDFLGSAEQMSERGIQKWESSVTEAIVKLRDFSEKRVAPACQRLHLILEEVLGWSLLPPYASFQLVTQDIEICIDLTGRAIFIASWLAAVARRELARFKEFLTWIRAETAANAQPDLHNPLRHDILEVNNYLMSGLVVSSIDKWFMGPVPQFNPKELGIVDGNPTLRTTIEEARAAVDETKWQATTIQNELNHLDRNLDALVQELASRCQRVFDGAAGATSRSALVSARRDSIASQATQARPTPQSNPQIPIRERIIFGENEDDGFVQYLAMHVPSASLNRTFLCLARVRFGGKTSQLPPSVGIALLDGTLPAEQEEASPLHLEILDAQFFDDSCVVIIYRIRNQLGGAFIATVGYSELEYQELGPAEYVRTPSREDLMQRAMELCEQGQLASIPIPIKERRELAYGGSGPVSLALNGRTRTVSSTSYKYHSRTKRCFQTGPRFFNEIAIRKKKNADAQAAFRARRANYIATLEETGETYFLDIFTVYSVLESVVLQLQDSCREARSEAQELRQQNAGLRHDFHAREKFWRTLWQSRKTGEEELPPLPQPVPNGHMGSSQLHAYGAENMAYRSHDDPTMYGGQYTYGHSSSMHYGGDVSSEHSPHSLTQRSAKYGPYSYNVPGSHRDHSWPQNIGQNASSSGAESGPPPSVNSSNSPSFGESPTLTSSSDLSVPFTSRFGEEAKVPANSLDTAPYVFPGPGSRSISPSSTTPSSSSTSLTSTFQFAFPDGSVPHERADYDYRRSSNPRSDVSLHGPTEVSLSGPGSDAVRYRLGSRRADSSADRPMLPILPPLSMSDNGSQQDRGSSDGDSNSYGPSRLRPRRDSALSPRPRSTSPSTVPPPLSGTLAVIKAQAFGALRRTRARTKKPSDVPAKTAMDVLEARGIDMGVSSGSKRQRMEESDDGEEQP</sequence>